<dbReference type="Pfam" id="PF07690">
    <property type="entry name" value="MFS_1"/>
    <property type="match status" value="1"/>
</dbReference>
<feature type="transmembrane region" description="Helical" evidence="7">
    <location>
        <begin position="55"/>
        <end position="74"/>
    </location>
</feature>
<dbReference type="PANTHER" id="PTHR43266:SF2">
    <property type="entry name" value="MAJOR FACILITATOR SUPERFAMILY (MFS) PROFILE DOMAIN-CONTAINING PROTEIN"/>
    <property type="match status" value="1"/>
</dbReference>
<organism evidence="8 9">
    <name type="scientific">Parasphingorhabdus litoris</name>
    <dbReference type="NCBI Taxonomy" id="394733"/>
    <lineage>
        <taxon>Bacteria</taxon>
        <taxon>Pseudomonadati</taxon>
        <taxon>Pseudomonadota</taxon>
        <taxon>Alphaproteobacteria</taxon>
        <taxon>Sphingomonadales</taxon>
        <taxon>Sphingomonadaceae</taxon>
        <taxon>Parasphingorhabdus</taxon>
    </lineage>
</organism>
<evidence type="ECO:0000313" key="8">
    <source>
        <dbReference type="EMBL" id="GAA0469934.1"/>
    </source>
</evidence>
<dbReference type="InterPro" id="IPR036259">
    <property type="entry name" value="MFS_trans_sf"/>
</dbReference>
<feature type="transmembrane region" description="Helical" evidence="7">
    <location>
        <begin position="336"/>
        <end position="359"/>
    </location>
</feature>
<feature type="transmembrane region" description="Helical" evidence="7">
    <location>
        <begin position="21"/>
        <end position="43"/>
    </location>
</feature>
<keyword evidence="6 7" id="KW-0472">Membrane</keyword>
<evidence type="ECO:0000313" key="9">
    <source>
        <dbReference type="Proteomes" id="UP001500713"/>
    </source>
</evidence>
<evidence type="ECO:0000256" key="7">
    <source>
        <dbReference type="SAM" id="Phobius"/>
    </source>
</evidence>
<evidence type="ECO:0000256" key="1">
    <source>
        <dbReference type="ARBA" id="ARBA00004651"/>
    </source>
</evidence>
<evidence type="ECO:0000256" key="5">
    <source>
        <dbReference type="ARBA" id="ARBA00022989"/>
    </source>
</evidence>
<dbReference type="EMBL" id="BAAAEM010000002">
    <property type="protein sequence ID" value="GAA0469934.1"/>
    <property type="molecule type" value="Genomic_DNA"/>
</dbReference>
<dbReference type="Gene3D" id="1.20.1250.20">
    <property type="entry name" value="MFS general substrate transporter like domains"/>
    <property type="match status" value="1"/>
</dbReference>
<feature type="transmembrane region" description="Helical" evidence="7">
    <location>
        <begin position="228"/>
        <end position="250"/>
    </location>
</feature>
<reference evidence="8 9" key="1">
    <citation type="journal article" date="2019" name="Int. J. Syst. Evol. Microbiol.">
        <title>The Global Catalogue of Microorganisms (GCM) 10K type strain sequencing project: providing services to taxonomists for standard genome sequencing and annotation.</title>
        <authorList>
            <consortium name="The Broad Institute Genomics Platform"/>
            <consortium name="The Broad Institute Genome Sequencing Center for Infectious Disease"/>
            <person name="Wu L."/>
            <person name="Ma J."/>
        </authorList>
    </citation>
    <scope>NUCLEOTIDE SEQUENCE [LARGE SCALE GENOMIC DNA]</scope>
    <source>
        <strain evidence="8 9">JCM 14162</strain>
    </source>
</reference>
<keyword evidence="3" id="KW-1003">Cell membrane</keyword>
<comment type="caution">
    <text evidence="8">The sequence shown here is derived from an EMBL/GenBank/DDBJ whole genome shotgun (WGS) entry which is preliminary data.</text>
</comment>
<evidence type="ECO:0000256" key="3">
    <source>
        <dbReference type="ARBA" id="ARBA00022475"/>
    </source>
</evidence>
<keyword evidence="2" id="KW-0813">Transport</keyword>
<feature type="transmembrane region" description="Helical" evidence="7">
    <location>
        <begin position="406"/>
        <end position="427"/>
    </location>
</feature>
<feature type="transmembrane region" description="Helical" evidence="7">
    <location>
        <begin position="379"/>
        <end position="400"/>
    </location>
</feature>
<dbReference type="PANTHER" id="PTHR43266">
    <property type="entry name" value="MACROLIDE-EFFLUX PROTEIN"/>
    <property type="match status" value="1"/>
</dbReference>
<name>A0ABN1A846_9SPHN</name>
<feature type="transmembrane region" description="Helical" evidence="7">
    <location>
        <begin position="86"/>
        <end position="104"/>
    </location>
</feature>
<keyword evidence="4 7" id="KW-0812">Transmembrane</keyword>
<keyword evidence="5 7" id="KW-1133">Transmembrane helix</keyword>
<evidence type="ECO:0000256" key="2">
    <source>
        <dbReference type="ARBA" id="ARBA00022448"/>
    </source>
</evidence>
<feature type="transmembrane region" description="Helical" evidence="7">
    <location>
        <begin position="141"/>
        <end position="167"/>
    </location>
</feature>
<feature type="transmembrane region" description="Helical" evidence="7">
    <location>
        <begin position="294"/>
        <end position="316"/>
    </location>
</feature>
<sequence>MSSALRLMAKRRFWPLFVTQLLGAFNDNLFKFSMVILVTYGIYKDPAQDFQFNALASGIFILPFFLFSSLAGQLADNYDKARITRLVKTLEIVIAIIGGVGLWIESIPIMLTALFLLGLQSTFFGPIKYAILPQHLEEDEVLAGTGLVEAGTYIAILAGTILGGIIIDRDGNGVEVAVISVFFVALIGRIGAQFLPSAPPQKEVEKIDFNFVRSSIKLISATLHIRRLYLAIVAISFFWTIGSVLIIQFPPLVENVLTATPAVASLFLGVFSIGIAVGSILINRLLKSQVSARYAPFSVIAMGVFVLILFFIARGWEGLTNGELYTFQTFMMHDGAWALLGTLAGVAIFGGMFVVPLYAFLTTTVDISETARTIAANNVVNSGCMVLGALAALGLSLLGVSTTEQLLLVAGMCLVAAWLGWQLHLACD</sequence>
<proteinExistence type="predicted"/>
<dbReference type="Proteomes" id="UP001500713">
    <property type="component" value="Unassembled WGS sequence"/>
</dbReference>
<feature type="transmembrane region" description="Helical" evidence="7">
    <location>
        <begin position="262"/>
        <end position="282"/>
    </location>
</feature>
<dbReference type="RefSeq" id="WP_229956575.1">
    <property type="nucleotide sequence ID" value="NZ_BAAAEM010000002.1"/>
</dbReference>
<protein>
    <submittedName>
        <fullName evidence="8">MFS transporter</fullName>
    </submittedName>
</protein>
<evidence type="ECO:0000256" key="4">
    <source>
        <dbReference type="ARBA" id="ARBA00022692"/>
    </source>
</evidence>
<accession>A0ABN1A846</accession>
<keyword evidence="9" id="KW-1185">Reference proteome</keyword>
<gene>
    <name evidence="8" type="ORF">GCM10009096_08570</name>
</gene>
<dbReference type="InterPro" id="IPR011701">
    <property type="entry name" value="MFS"/>
</dbReference>
<comment type="subcellular location">
    <subcellularLocation>
        <location evidence="1">Cell membrane</location>
        <topology evidence="1">Multi-pass membrane protein</topology>
    </subcellularLocation>
</comment>
<evidence type="ECO:0000256" key="6">
    <source>
        <dbReference type="ARBA" id="ARBA00023136"/>
    </source>
</evidence>
<dbReference type="CDD" id="cd06173">
    <property type="entry name" value="MFS_MefA_like"/>
    <property type="match status" value="1"/>
</dbReference>
<dbReference type="SUPFAM" id="SSF103473">
    <property type="entry name" value="MFS general substrate transporter"/>
    <property type="match status" value="1"/>
</dbReference>